<protein>
    <submittedName>
        <fullName evidence="1">Uncharacterized protein</fullName>
    </submittedName>
</protein>
<evidence type="ECO:0000313" key="2">
    <source>
        <dbReference type="Proteomes" id="UP000469385"/>
    </source>
</evidence>
<proteinExistence type="predicted"/>
<accession>A0A6N8IYZ4</accession>
<dbReference type="AlphaFoldDB" id="A0A6N8IYZ4"/>
<gene>
    <name evidence="1" type="ORF">GON04_20310</name>
</gene>
<reference evidence="1 2" key="1">
    <citation type="submission" date="2019-12" db="EMBL/GenBank/DDBJ databases">
        <authorList>
            <person name="Huq M.A."/>
        </authorList>
    </citation>
    <scope>NUCLEOTIDE SEQUENCE [LARGE SCALE GENOMIC DNA]</scope>
    <source>
        <strain evidence="1 2">MAH-25</strain>
    </source>
</reference>
<sequence>MKQAVAQGPRGCVVLMDSITRVEPQDAGSVVVSASHGGTSSGRFALEVPLALVFFNDAGVGKDGAGIAALAMLEQRRIPAACVAHTSARIGDVLDTWENGVVSFANASAVQAGISPGDRLAAAAVRYVGVLPS</sequence>
<dbReference type="RefSeq" id="WP_157399822.1">
    <property type="nucleotide sequence ID" value="NZ_WSEL01000009.1"/>
</dbReference>
<name>A0A6N8IYZ4_9BURK</name>
<dbReference type="Proteomes" id="UP000469385">
    <property type="component" value="Unassembled WGS sequence"/>
</dbReference>
<dbReference type="EMBL" id="WSEL01000009">
    <property type="protein sequence ID" value="MVQ31812.1"/>
    <property type="molecule type" value="Genomic_DNA"/>
</dbReference>
<comment type="caution">
    <text evidence="1">The sequence shown here is derived from an EMBL/GenBank/DDBJ whole genome shotgun (WGS) entry which is preliminary data.</text>
</comment>
<keyword evidence="2" id="KW-1185">Reference proteome</keyword>
<organism evidence="1 2">
    <name type="scientific">Ramlibacter pinisoli</name>
    <dbReference type="NCBI Taxonomy" id="2682844"/>
    <lineage>
        <taxon>Bacteria</taxon>
        <taxon>Pseudomonadati</taxon>
        <taxon>Pseudomonadota</taxon>
        <taxon>Betaproteobacteria</taxon>
        <taxon>Burkholderiales</taxon>
        <taxon>Comamonadaceae</taxon>
        <taxon>Ramlibacter</taxon>
    </lineage>
</organism>
<evidence type="ECO:0000313" key="1">
    <source>
        <dbReference type="EMBL" id="MVQ31812.1"/>
    </source>
</evidence>